<keyword evidence="4" id="KW-0804">Transcription</keyword>
<evidence type="ECO:0000313" key="8">
    <source>
        <dbReference type="EMBL" id="RZB77913.1"/>
    </source>
</evidence>
<organism evidence="8 9">
    <name type="scientific">Glycine soja</name>
    <name type="common">Wild soybean</name>
    <dbReference type="NCBI Taxonomy" id="3848"/>
    <lineage>
        <taxon>Eukaryota</taxon>
        <taxon>Viridiplantae</taxon>
        <taxon>Streptophyta</taxon>
        <taxon>Embryophyta</taxon>
        <taxon>Tracheophyta</taxon>
        <taxon>Spermatophyta</taxon>
        <taxon>Magnoliopsida</taxon>
        <taxon>eudicotyledons</taxon>
        <taxon>Gunneridae</taxon>
        <taxon>Pentapetalae</taxon>
        <taxon>rosids</taxon>
        <taxon>fabids</taxon>
        <taxon>Fabales</taxon>
        <taxon>Fabaceae</taxon>
        <taxon>Papilionoideae</taxon>
        <taxon>50 kb inversion clade</taxon>
        <taxon>NPAAA clade</taxon>
        <taxon>indigoferoid/millettioid clade</taxon>
        <taxon>Phaseoleae</taxon>
        <taxon>Glycine</taxon>
        <taxon>Glycine subgen. Soja</taxon>
    </lineage>
</organism>
<dbReference type="PROSITE" id="PS50811">
    <property type="entry name" value="WRKY"/>
    <property type="match status" value="1"/>
</dbReference>
<dbReference type="SUPFAM" id="SSF118290">
    <property type="entry name" value="WRKY DNA-binding domain"/>
    <property type="match status" value="1"/>
</dbReference>
<dbReference type="PANTHER" id="PTHR32096">
    <property type="entry name" value="WRKY TRANSCRIPTION FACTOR 30-RELATED-RELATED"/>
    <property type="match status" value="1"/>
</dbReference>
<dbReference type="Proteomes" id="UP000289340">
    <property type="component" value="Chromosome 11"/>
</dbReference>
<dbReference type="InterPro" id="IPR036576">
    <property type="entry name" value="WRKY_dom_sf"/>
</dbReference>
<evidence type="ECO:0000256" key="6">
    <source>
        <dbReference type="SAM" id="MobiDB-lite"/>
    </source>
</evidence>
<dbReference type="AlphaFoldDB" id="A0A445HVW9"/>
<dbReference type="Pfam" id="PF03106">
    <property type="entry name" value="WRKY"/>
    <property type="match status" value="1"/>
</dbReference>
<dbReference type="Gene3D" id="2.20.25.80">
    <property type="entry name" value="WRKY domain"/>
    <property type="match status" value="1"/>
</dbReference>
<evidence type="ECO:0000259" key="7">
    <source>
        <dbReference type="PROSITE" id="PS50811"/>
    </source>
</evidence>
<gene>
    <name evidence="8" type="ORF">D0Y65_028737</name>
</gene>
<feature type="domain" description="WRKY" evidence="7">
    <location>
        <begin position="166"/>
        <end position="232"/>
    </location>
</feature>
<accession>A0A445HVW9</accession>
<feature type="compositionally biased region" description="Basic and acidic residues" evidence="6">
    <location>
        <begin position="254"/>
        <end position="263"/>
    </location>
</feature>
<feature type="region of interest" description="Disordered" evidence="6">
    <location>
        <begin position="226"/>
        <end position="263"/>
    </location>
</feature>
<dbReference type="SMART" id="SM00774">
    <property type="entry name" value="WRKY"/>
    <property type="match status" value="1"/>
</dbReference>
<dbReference type="InterPro" id="IPR044810">
    <property type="entry name" value="WRKY_plant"/>
</dbReference>
<keyword evidence="2" id="KW-0805">Transcription regulation</keyword>
<proteinExistence type="predicted"/>
<comment type="caution">
    <text evidence="8">The sequence shown here is derived from an EMBL/GenBank/DDBJ whole genome shotgun (WGS) entry which is preliminary data.</text>
</comment>
<feature type="compositionally biased region" description="Polar residues" evidence="6">
    <location>
        <begin position="234"/>
        <end position="249"/>
    </location>
</feature>
<dbReference type="EMBL" id="QZWG01000011">
    <property type="protein sequence ID" value="RZB77913.1"/>
    <property type="molecule type" value="Genomic_DNA"/>
</dbReference>
<evidence type="ECO:0000256" key="1">
    <source>
        <dbReference type="ARBA" id="ARBA00004123"/>
    </source>
</evidence>
<evidence type="ECO:0000256" key="5">
    <source>
        <dbReference type="ARBA" id="ARBA00023242"/>
    </source>
</evidence>
<evidence type="ECO:0000313" key="9">
    <source>
        <dbReference type="Proteomes" id="UP000289340"/>
    </source>
</evidence>
<name>A0A445HVW9_GLYSO</name>
<dbReference type="GO" id="GO:0000976">
    <property type="term" value="F:transcription cis-regulatory region binding"/>
    <property type="evidence" value="ECO:0007669"/>
    <property type="project" value="TreeGrafter"/>
</dbReference>
<dbReference type="PANTHER" id="PTHR32096:SF80">
    <property type="entry name" value="WRKY TRANSCRIPTION FACTOR 27-RELATED"/>
    <property type="match status" value="1"/>
</dbReference>
<dbReference type="GO" id="GO:0005634">
    <property type="term" value="C:nucleus"/>
    <property type="evidence" value="ECO:0007669"/>
    <property type="project" value="UniProtKB-SubCell"/>
</dbReference>
<evidence type="ECO:0000256" key="3">
    <source>
        <dbReference type="ARBA" id="ARBA00023125"/>
    </source>
</evidence>
<reference evidence="8 9" key="1">
    <citation type="submission" date="2018-09" db="EMBL/GenBank/DDBJ databases">
        <title>A high-quality reference genome of wild soybean provides a powerful tool to mine soybean genomes.</title>
        <authorList>
            <person name="Xie M."/>
            <person name="Chung C.Y.L."/>
            <person name="Li M.-W."/>
            <person name="Wong F.-L."/>
            <person name="Chan T.-F."/>
            <person name="Lam H.-M."/>
        </authorList>
    </citation>
    <scope>NUCLEOTIDE SEQUENCE [LARGE SCALE GENOMIC DNA]</scope>
    <source>
        <strain evidence="9">cv. W05</strain>
        <tissue evidence="8">Hypocotyl of etiolated seedlings</tissue>
    </source>
</reference>
<protein>
    <submittedName>
        <fullName evidence="8">WRKY transcription factor 22</fullName>
    </submittedName>
</protein>
<keyword evidence="3" id="KW-0238">DNA-binding</keyword>
<keyword evidence="5" id="KW-0539">Nucleus</keyword>
<evidence type="ECO:0000256" key="4">
    <source>
        <dbReference type="ARBA" id="ARBA00023163"/>
    </source>
</evidence>
<keyword evidence="9" id="KW-1185">Reference proteome</keyword>
<dbReference type="InterPro" id="IPR003657">
    <property type="entry name" value="WRKY_dom"/>
</dbReference>
<dbReference type="GO" id="GO:0003700">
    <property type="term" value="F:DNA-binding transcription factor activity"/>
    <property type="evidence" value="ECO:0007669"/>
    <property type="project" value="InterPro"/>
</dbReference>
<evidence type="ECO:0000256" key="2">
    <source>
        <dbReference type="ARBA" id="ARBA00023015"/>
    </source>
</evidence>
<comment type="subcellular location">
    <subcellularLocation>
        <location evidence="1">Nucleus</location>
    </subcellularLocation>
</comment>
<sequence length="263" mass="29548">MTSHIPLTKRGERGADEIDCTGWCWVHGKTLRRNNGGECGGITEVERAEMDWDLQAIVGCTKAPAATVMDNSHLMFFQHLCPEEQDDLLFNFQEFSETTTVVDELEELYKPFYPPHVHVDNNNPLPIVANSLPIPDEEVKELKPSHKAASRCKKSKKQQKNKRVVTAADGVSDPWAWRKYGQKPIKGSAYPRSYYRCSSSKGCLARKHVERSQLDPGVLIVTYTAEHSDPHPTCKNSQQRNNSSTTTIAPATPRTHDGGGYRR</sequence>